<organism evidence="1">
    <name type="scientific">Arundo donax</name>
    <name type="common">Giant reed</name>
    <name type="synonym">Donax arundinaceus</name>
    <dbReference type="NCBI Taxonomy" id="35708"/>
    <lineage>
        <taxon>Eukaryota</taxon>
        <taxon>Viridiplantae</taxon>
        <taxon>Streptophyta</taxon>
        <taxon>Embryophyta</taxon>
        <taxon>Tracheophyta</taxon>
        <taxon>Spermatophyta</taxon>
        <taxon>Magnoliopsida</taxon>
        <taxon>Liliopsida</taxon>
        <taxon>Poales</taxon>
        <taxon>Poaceae</taxon>
        <taxon>PACMAD clade</taxon>
        <taxon>Arundinoideae</taxon>
        <taxon>Arundineae</taxon>
        <taxon>Arundo</taxon>
    </lineage>
</organism>
<protein>
    <submittedName>
        <fullName evidence="1">Uncharacterized protein</fullName>
    </submittedName>
</protein>
<reference evidence="1" key="2">
    <citation type="journal article" date="2015" name="Data Brief">
        <title>Shoot transcriptome of the giant reed, Arundo donax.</title>
        <authorList>
            <person name="Barrero R.A."/>
            <person name="Guerrero F.D."/>
            <person name="Moolhuijzen P."/>
            <person name="Goolsby J.A."/>
            <person name="Tidwell J."/>
            <person name="Bellgard S.E."/>
            <person name="Bellgard M.I."/>
        </authorList>
    </citation>
    <scope>NUCLEOTIDE SEQUENCE</scope>
    <source>
        <tissue evidence="1">Shoot tissue taken approximately 20 cm above the soil surface</tissue>
    </source>
</reference>
<dbReference type="EMBL" id="GBRH01259111">
    <property type="protein sequence ID" value="JAD38784.1"/>
    <property type="molecule type" value="Transcribed_RNA"/>
</dbReference>
<accession>A0A0A8ZH99</accession>
<sequence length="31" mass="3641">MCMKVSLTMLGIHQHNYTYNIIARFARFGSH</sequence>
<evidence type="ECO:0000313" key="1">
    <source>
        <dbReference type="EMBL" id="JAD38784.1"/>
    </source>
</evidence>
<proteinExistence type="predicted"/>
<name>A0A0A8ZH99_ARUDO</name>
<reference evidence="1" key="1">
    <citation type="submission" date="2014-09" db="EMBL/GenBank/DDBJ databases">
        <authorList>
            <person name="Magalhaes I.L.F."/>
            <person name="Oliveira U."/>
            <person name="Santos F.R."/>
            <person name="Vidigal T.H.D.A."/>
            <person name="Brescovit A.D."/>
            <person name="Santos A.J."/>
        </authorList>
    </citation>
    <scope>NUCLEOTIDE SEQUENCE</scope>
    <source>
        <tissue evidence="1">Shoot tissue taken approximately 20 cm above the soil surface</tissue>
    </source>
</reference>
<dbReference type="AlphaFoldDB" id="A0A0A8ZH99"/>